<evidence type="ECO:0000313" key="2">
    <source>
        <dbReference type="EMBL" id="KAJ9595533.1"/>
    </source>
</evidence>
<proteinExistence type="predicted"/>
<feature type="non-terminal residue" evidence="2">
    <location>
        <position position="50"/>
    </location>
</feature>
<dbReference type="EMBL" id="JASPKZ010002332">
    <property type="protein sequence ID" value="KAJ9595533.1"/>
    <property type="molecule type" value="Genomic_DNA"/>
</dbReference>
<gene>
    <name evidence="2" type="ORF">L9F63_013298</name>
</gene>
<feature type="non-terminal residue" evidence="2">
    <location>
        <position position="1"/>
    </location>
</feature>
<evidence type="ECO:0000256" key="1">
    <source>
        <dbReference type="SAM" id="MobiDB-lite"/>
    </source>
</evidence>
<keyword evidence="3" id="KW-1185">Reference proteome</keyword>
<organism evidence="2 3">
    <name type="scientific">Diploptera punctata</name>
    <name type="common">Pacific beetle cockroach</name>
    <dbReference type="NCBI Taxonomy" id="6984"/>
    <lineage>
        <taxon>Eukaryota</taxon>
        <taxon>Metazoa</taxon>
        <taxon>Ecdysozoa</taxon>
        <taxon>Arthropoda</taxon>
        <taxon>Hexapoda</taxon>
        <taxon>Insecta</taxon>
        <taxon>Pterygota</taxon>
        <taxon>Neoptera</taxon>
        <taxon>Polyneoptera</taxon>
        <taxon>Dictyoptera</taxon>
        <taxon>Blattodea</taxon>
        <taxon>Blaberoidea</taxon>
        <taxon>Blaberidae</taxon>
        <taxon>Diplopterinae</taxon>
        <taxon>Diploptera</taxon>
    </lineage>
</organism>
<accession>A0AAD8AAN3</accession>
<reference evidence="2" key="1">
    <citation type="journal article" date="2023" name="IScience">
        <title>Live-bearing cockroach genome reveals convergent evolutionary mechanisms linked to viviparity in insects and beyond.</title>
        <authorList>
            <person name="Fouks B."/>
            <person name="Harrison M.C."/>
            <person name="Mikhailova A.A."/>
            <person name="Marchal E."/>
            <person name="English S."/>
            <person name="Carruthers M."/>
            <person name="Jennings E.C."/>
            <person name="Chiamaka E.L."/>
            <person name="Frigard R.A."/>
            <person name="Pippel M."/>
            <person name="Attardo G.M."/>
            <person name="Benoit J.B."/>
            <person name="Bornberg-Bauer E."/>
            <person name="Tobe S.S."/>
        </authorList>
    </citation>
    <scope>NUCLEOTIDE SEQUENCE</scope>
    <source>
        <strain evidence="2">Stay&amp;Tobe</strain>
    </source>
</reference>
<feature type="region of interest" description="Disordered" evidence="1">
    <location>
        <begin position="1"/>
        <end position="50"/>
    </location>
</feature>
<comment type="caution">
    <text evidence="2">The sequence shown here is derived from an EMBL/GenBank/DDBJ whole genome shotgun (WGS) entry which is preliminary data.</text>
</comment>
<name>A0AAD8AAN3_DIPPU</name>
<evidence type="ECO:0000313" key="3">
    <source>
        <dbReference type="Proteomes" id="UP001233999"/>
    </source>
</evidence>
<sequence length="50" mass="5632">MFSWDGLFDFSEDTQQQRDNEPSDLGAQDVNSQRCKSRPIIDLAPTSDGL</sequence>
<reference evidence="2" key="2">
    <citation type="submission" date="2023-05" db="EMBL/GenBank/DDBJ databases">
        <authorList>
            <person name="Fouks B."/>
        </authorList>
    </citation>
    <scope>NUCLEOTIDE SEQUENCE</scope>
    <source>
        <strain evidence="2">Stay&amp;Tobe</strain>
        <tissue evidence="2">Testes</tissue>
    </source>
</reference>
<protein>
    <submittedName>
        <fullName evidence="2">Uncharacterized protein</fullName>
    </submittedName>
</protein>
<dbReference type="Proteomes" id="UP001233999">
    <property type="component" value="Unassembled WGS sequence"/>
</dbReference>
<dbReference type="AlphaFoldDB" id="A0AAD8AAN3"/>